<evidence type="ECO:0000256" key="2">
    <source>
        <dbReference type="ARBA" id="ARBA00022679"/>
    </source>
</evidence>
<feature type="domain" description="PglD N-terminal" evidence="6">
    <location>
        <begin position="3"/>
        <end position="76"/>
    </location>
</feature>
<dbReference type="RefSeq" id="WP_075370230.1">
    <property type="nucleotide sequence ID" value="NZ_MSDQ01000040.1"/>
</dbReference>
<comment type="similarity">
    <text evidence="1">Belongs to the transferase hexapeptide repeat family.</text>
</comment>
<feature type="binding site" evidence="5">
    <location>
        <begin position="32"/>
        <end position="33"/>
    </location>
    <ligand>
        <name>substrate</name>
    </ligand>
</feature>
<feature type="binding site" evidence="5">
    <location>
        <position position="144"/>
    </location>
    <ligand>
        <name>acetyl-CoA</name>
        <dbReference type="ChEBI" id="CHEBI:57288"/>
    </ligand>
</feature>
<keyword evidence="8" id="KW-1185">Reference proteome</keyword>
<evidence type="ECO:0000256" key="3">
    <source>
        <dbReference type="ARBA" id="ARBA00022737"/>
    </source>
</evidence>
<keyword evidence="3" id="KW-0677">Repeat</keyword>
<dbReference type="Proteomes" id="UP000186806">
    <property type="component" value="Unassembled WGS sequence"/>
</dbReference>
<dbReference type="Gene3D" id="3.40.50.20">
    <property type="match status" value="1"/>
</dbReference>
<feature type="binding site" evidence="5">
    <location>
        <position position="165"/>
    </location>
    <ligand>
        <name>acetyl-CoA</name>
        <dbReference type="ChEBI" id="CHEBI:57288"/>
    </ligand>
</feature>
<dbReference type="InterPro" id="IPR050179">
    <property type="entry name" value="Trans_hexapeptide_repeat"/>
</dbReference>
<dbReference type="InterPro" id="IPR011004">
    <property type="entry name" value="Trimer_LpxA-like_sf"/>
</dbReference>
<evidence type="ECO:0000256" key="4">
    <source>
        <dbReference type="PIRSR" id="PIRSR620019-1"/>
    </source>
</evidence>
<dbReference type="AlphaFoldDB" id="A0A1Q8T978"/>
<protein>
    <submittedName>
        <fullName evidence="7">Acetyltransferase</fullName>
    </submittedName>
</protein>
<name>A0A1Q8T978_9GAMM</name>
<evidence type="ECO:0000313" key="8">
    <source>
        <dbReference type="Proteomes" id="UP000186806"/>
    </source>
</evidence>
<dbReference type="Pfam" id="PF17836">
    <property type="entry name" value="PglD_N"/>
    <property type="match status" value="1"/>
</dbReference>
<dbReference type="EMBL" id="MSDQ01000040">
    <property type="protein sequence ID" value="OLO10227.1"/>
    <property type="molecule type" value="Genomic_DNA"/>
</dbReference>
<dbReference type="NCBIfam" id="TIGR03570">
    <property type="entry name" value="NeuD_NnaD"/>
    <property type="match status" value="1"/>
</dbReference>
<dbReference type="PROSITE" id="PS00101">
    <property type="entry name" value="HEXAPEP_TRANSFERASES"/>
    <property type="match status" value="1"/>
</dbReference>
<accession>A0A1Q8T978</accession>
<dbReference type="SUPFAM" id="SSF51161">
    <property type="entry name" value="Trimeric LpxA-like enzymes"/>
    <property type="match status" value="1"/>
</dbReference>
<dbReference type="Gene3D" id="2.160.10.10">
    <property type="entry name" value="Hexapeptide repeat proteins"/>
    <property type="match status" value="1"/>
</dbReference>
<evidence type="ECO:0000256" key="5">
    <source>
        <dbReference type="PIRSR" id="PIRSR620019-2"/>
    </source>
</evidence>
<keyword evidence="2 7" id="KW-0808">Transferase</keyword>
<dbReference type="PANTHER" id="PTHR43300">
    <property type="entry name" value="ACETYLTRANSFERASE"/>
    <property type="match status" value="1"/>
</dbReference>
<evidence type="ECO:0000313" key="7">
    <source>
        <dbReference type="EMBL" id="OLO10227.1"/>
    </source>
</evidence>
<feature type="site" description="Increases basicity of active site His" evidence="4">
    <location>
        <position position="136"/>
    </location>
</feature>
<dbReference type="PANTHER" id="PTHR43300:SF7">
    <property type="entry name" value="UDP-N-ACETYLBACILLOSAMINE N-ACETYLTRANSFERASE"/>
    <property type="match status" value="1"/>
</dbReference>
<dbReference type="InterPro" id="IPR041561">
    <property type="entry name" value="PglD_N"/>
</dbReference>
<feature type="binding site" evidence="5">
    <location>
        <begin position="10"/>
        <end position="12"/>
    </location>
    <ligand>
        <name>substrate</name>
    </ligand>
</feature>
<evidence type="ECO:0000256" key="1">
    <source>
        <dbReference type="ARBA" id="ARBA00007274"/>
    </source>
</evidence>
<sequence>MIKLAILGASGHGKVIADTALQAGWAQVVFFDDAWPEVAENGSWSVVGDSSSLFDRLSEFDGVVVGIGNNRVRLEKTRALQSKGAKLTTIIHPRAAVSDSVKIGAGSVILAGSVIQVDSELGVACIVNTSASIDHDCFLGDGVHVCPGAAVAGSVRVGEGSWIGIGSSIKQLVKIGYGVTVGAGAAVIRDVQDDQVVVGVPAAPVTQ</sequence>
<dbReference type="GO" id="GO:0016740">
    <property type="term" value="F:transferase activity"/>
    <property type="evidence" value="ECO:0007669"/>
    <property type="project" value="UniProtKB-KW"/>
</dbReference>
<feature type="active site" description="Proton acceptor" evidence="4">
    <location>
        <position position="135"/>
    </location>
</feature>
<comment type="caution">
    <text evidence="7">The sequence shown here is derived from an EMBL/GenBank/DDBJ whole genome shotgun (WGS) entry which is preliminary data.</text>
</comment>
<organism evidence="7 8">
    <name type="scientific">Chromohalobacter japonicus</name>
    <dbReference type="NCBI Taxonomy" id="223900"/>
    <lineage>
        <taxon>Bacteria</taxon>
        <taxon>Pseudomonadati</taxon>
        <taxon>Pseudomonadota</taxon>
        <taxon>Gammaproteobacteria</taxon>
        <taxon>Oceanospirillales</taxon>
        <taxon>Halomonadaceae</taxon>
        <taxon>Chromohalobacter</taxon>
    </lineage>
</organism>
<dbReference type="InterPro" id="IPR018357">
    <property type="entry name" value="Hexapep_transf_CS"/>
</dbReference>
<dbReference type="InterPro" id="IPR020019">
    <property type="entry name" value="AcTrfase_PglD-like"/>
</dbReference>
<feature type="binding site" evidence="5">
    <location>
        <position position="68"/>
    </location>
    <ligand>
        <name>substrate</name>
    </ligand>
</feature>
<reference evidence="7 8" key="1">
    <citation type="submission" date="2016-12" db="EMBL/GenBank/DDBJ databases">
        <title>Draft genome sequences of strains Salinicola socius SMB35, Salinicola sp. MH3R3-1 and Chromohalobacter sp. SMB17 from the Verkhnekamsk potash mining region of Russia.</title>
        <authorList>
            <person name="Mavrodi D.V."/>
            <person name="Olsson B.E."/>
            <person name="Korsakova E.S."/>
            <person name="Pyankova A."/>
            <person name="Mavrodi O.V."/>
            <person name="Plotnikova E.G."/>
        </authorList>
    </citation>
    <scope>NUCLEOTIDE SEQUENCE [LARGE SCALE GENOMIC DNA]</scope>
    <source>
        <strain evidence="7 8">SMB17</strain>
    </source>
</reference>
<dbReference type="CDD" id="cd03360">
    <property type="entry name" value="LbH_AT_putative"/>
    <property type="match status" value="1"/>
</dbReference>
<evidence type="ECO:0000259" key="6">
    <source>
        <dbReference type="Pfam" id="PF17836"/>
    </source>
</evidence>
<proteinExistence type="inferred from homology"/>
<gene>
    <name evidence="7" type="ORF">BTW10_15780</name>
</gene>